<comment type="caution">
    <text evidence="3">The sequence shown here is derived from an EMBL/GenBank/DDBJ whole genome shotgun (WGS) entry which is preliminary data.</text>
</comment>
<proteinExistence type="predicted"/>
<evidence type="ECO:0000256" key="1">
    <source>
        <dbReference type="SAM" id="MobiDB-lite"/>
    </source>
</evidence>
<evidence type="ECO:0000313" key="3">
    <source>
        <dbReference type="EMBL" id="CAJ1376943.1"/>
    </source>
</evidence>
<feature type="compositionally biased region" description="Polar residues" evidence="1">
    <location>
        <begin position="174"/>
        <end position="195"/>
    </location>
</feature>
<dbReference type="EMBL" id="CAUJNA010000435">
    <property type="protein sequence ID" value="CAJ1376943.1"/>
    <property type="molecule type" value="Genomic_DNA"/>
</dbReference>
<evidence type="ECO:0000256" key="2">
    <source>
        <dbReference type="SAM" id="Phobius"/>
    </source>
</evidence>
<keyword evidence="2" id="KW-0472">Membrane</keyword>
<evidence type="ECO:0000313" key="4">
    <source>
        <dbReference type="Proteomes" id="UP001178507"/>
    </source>
</evidence>
<organism evidence="3 4">
    <name type="scientific">Effrenium voratum</name>
    <dbReference type="NCBI Taxonomy" id="2562239"/>
    <lineage>
        <taxon>Eukaryota</taxon>
        <taxon>Sar</taxon>
        <taxon>Alveolata</taxon>
        <taxon>Dinophyceae</taxon>
        <taxon>Suessiales</taxon>
        <taxon>Symbiodiniaceae</taxon>
        <taxon>Effrenium</taxon>
    </lineage>
</organism>
<dbReference type="AlphaFoldDB" id="A0AA36HX23"/>
<keyword evidence="4" id="KW-1185">Reference proteome</keyword>
<reference evidence="3" key="1">
    <citation type="submission" date="2023-08" db="EMBL/GenBank/DDBJ databases">
        <authorList>
            <person name="Chen Y."/>
            <person name="Shah S."/>
            <person name="Dougan E. K."/>
            <person name="Thang M."/>
            <person name="Chan C."/>
        </authorList>
    </citation>
    <scope>NUCLEOTIDE SEQUENCE</scope>
</reference>
<dbReference type="Proteomes" id="UP001178507">
    <property type="component" value="Unassembled WGS sequence"/>
</dbReference>
<keyword evidence="2" id="KW-1133">Transmembrane helix</keyword>
<name>A0AA36HX23_9DINO</name>
<feature type="transmembrane region" description="Helical" evidence="2">
    <location>
        <begin position="97"/>
        <end position="119"/>
    </location>
</feature>
<protein>
    <submittedName>
        <fullName evidence="3">Uncharacterized protein</fullName>
    </submittedName>
</protein>
<gene>
    <name evidence="3" type="ORF">EVOR1521_LOCUS5880</name>
</gene>
<feature type="transmembrane region" description="Helical" evidence="2">
    <location>
        <begin position="20"/>
        <end position="41"/>
    </location>
</feature>
<accession>A0AA36HX23</accession>
<feature type="region of interest" description="Disordered" evidence="1">
    <location>
        <begin position="141"/>
        <end position="210"/>
    </location>
</feature>
<keyword evidence="2" id="KW-0812">Transmembrane</keyword>
<sequence>MLIPMGRVDPVVQGLAEGTYRAFAELVGNSLFGVVLILNIIRQVILGVPRRRAQGFMDGILQGFSGLVVDSTLTPVRQLLLQTQIAYHDWGVFRASVVFCLCLFRIVLGPALGVLHLAASSIEGLTNLLLHEEAQFAPFEMQRSTEPLPLPPRRDTRGTPRTPAPQATPFRTMDLSQASPARTRENMQTQGSLATGRSPHLGQRSGTGSMRLEAPKMWLKRKYGSLKQMLADDDAVMDRVQLPVQYALNP</sequence>